<protein>
    <submittedName>
        <fullName evidence="6">Cytosol aminopeptidase family, catalytic domain</fullName>
    </submittedName>
</protein>
<dbReference type="EMBL" id="CABVLZ010000007">
    <property type="protein sequence ID" value="VVU95585.1"/>
    <property type="molecule type" value="Genomic_DNA"/>
</dbReference>
<evidence type="ECO:0000313" key="6">
    <source>
        <dbReference type="EMBL" id="VVU95585.1"/>
    </source>
</evidence>
<dbReference type="GO" id="GO:0005737">
    <property type="term" value="C:cytoplasm"/>
    <property type="evidence" value="ECO:0007669"/>
    <property type="project" value="InterPro"/>
</dbReference>
<reference evidence="6" key="1">
    <citation type="submission" date="2019-09" db="EMBL/GenBank/DDBJ databases">
        <authorList>
            <person name="Needham M D."/>
        </authorList>
    </citation>
    <scope>NUCLEOTIDE SEQUENCE</scope>
</reference>
<dbReference type="GO" id="GO:0006508">
    <property type="term" value="P:proteolysis"/>
    <property type="evidence" value="ECO:0007669"/>
    <property type="project" value="UniProtKB-KW"/>
</dbReference>
<sequence length="480" mass="53919">MSSFFDYNLFQVLNPKKKENIYLIEANKIRKTLKKLSNIKNIKKIEAELKNNPSATLKVIENNCIFAIVPNKINNKFHNIIIKLFDKLNINCDCIIDTTYLDETKINIIIELFILRSFRLTKFKTLEKPNKPIDLQLRSFGKKIKYSSFKEVKQLADSVNKARRLSNTPANLLTPTMLATQIKKILSDKCYVEILNEKQMCEKKMNGVLAVGQGSSEESKVVIVKYNGTNNQTKPIVLVGKGVTFDSGGISLKRPTNMGLMKTDMTGSAVVTAIIDYISRTKLPINVIGLMGLVENMPGSGAYKPGDVITMMNGRTVEVKNTDAEGRMVLADLLYYASSFNPEYVIDYATLTGATAFITEYMAAPIFSNNDKLIEEFQIAGQEVGEEVLSIPLYQECKDLTKSEIADYKNAEYSCRAGTLMAASYLSNFVQNGTSWVHMDIASTNNKNYRCSYNINSSTCFGIRLTIKMILNQLEKSNYN</sequence>
<dbReference type="PANTHER" id="PTHR11963:SF23">
    <property type="entry name" value="CYTOSOL AMINOPEPTIDASE"/>
    <property type="match status" value="1"/>
</dbReference>
<dbReference type="Gene3D" id="3.40.630.10">
    <property type="entry name" value="Zn peptidases"/>
    <property type="match status" value="1"/>
</dbReference>
<comment type="similarity">
    <text evidence="1">Belongs to the peptidase M17 family.</text>
</comment>
<proteinExistence type="inferred from homology"/>
<organism evidence="6">
    <name type="scientific">seawater metagenome</name>
    <dbReference type="NCBI Taxonomy" id="1561972"/>
    <lineage>
        <taxon>unclassified sequences</taxon>
        <taxon>metagenomes</taxon>
        <taxon>ecological metagenomes</taxon>
    </lineage>
</organism>
<dbReference type="InterPro" id="IPR000819">
    <property type="entry name" value="Peptidase_M17_C"/>
</dbReference>
<evidence type="ECO:0000259" key="5">
    <source>
        <dbReference type="PROSITE" id="PS00631"/>
    </source>
</evidence>
<dbReference type="AlphaFoldDB" id="A0A5E8CM34"/>
<dbReference type="GO" id="GO:0070006">
    <property type="term" value="F:metalloaminopeptidase activity"/>
    <property type="evidence" value="ECO:0007669"/>
    <property type="project" value="InterPro"/>
</dbReference>
<keyword evidence="3" id="KW-0645">Protease</keyword>
<evidence type="ECO:0000256" key="3">
    <source>
        <dbReference type="ARBA" id="ARBA00022670"/>
    </source>
</evidence>
<dbReference type="GO" id="GO:0030145">
    <property type="term" value="F:manganese ion binding"/>
    <property type="evidence" value="ECO:0007669"/>
    <property type="project" value="InterPro"/>
</dbReference>
<dbReference type="PRINTS" id="PR00481">
    <property type="entry name" value="LAMNOPPTDASE"/>
</dbReference>
<dbReference type="PROSITE" id="PS00631">
    <property type="entry name" value="CYTOSOL_AP"/>
    <property type="match status" value="1"/>
</dbReference>
<dbReference type="InterPro" id="IPR011356">
    <property type="entry name" value="Leucine_aapep/pepB"/>
</dbReference>
<name>A0A5E8CM34_9ZZZZ</name>
<dbReference type="CDD" id="cd00433">
    <property type="entry name" value="Peptidase_M17"/>
    <property type="match status" value="1"/>
</dbReference>
<evidence type="ECO:0000256" key="4">
    <source>
        <dbReference type="ARBA" id="ARBA00022801"/>
    </source>
</evidence>
<keyword evidence="2 6" id="KW-0031">Aminopeptidase</keyword>
<dbReference type="Pfam" id="PF00883">
    <property type="entry name" value="Peptidase_M17"/>
    <property type="match status" value="1"/>
</dbReference>
<evidence type="ECO:0000256" key="1">
    <source>
        <dbReference type="ARBA" id="ARBA00009528"/>
    </source>
</evidence>
<feature type="domain" description="Cytosol aminopeptidase" evidence="5">
    <location>
        <begin position="321"/>
        <end position="328"/>
    </location>
</feature>
<keyword evidence="4" id="KW-0378">Hydrolase</keyword>
<dbReference type="SUPFAM" id="SSF53187">
    <property type="entry name" value="Zn-dependent exopeptidases"/>
    <property type="match status" value="1"/>
</dbReference>
<accession>A0A5E8CM34</accession>
<dbReference type="PANTHER" id="PTHR11963">
    <property type="entry name" value="LEUCINE AMINOPEPTIDASE-RELATED"/>
    <property type="match status" value="1"/>
</dbReference>
<evidence type="ECO:0000256" key="2">
    <source>
        <dbReference type="ARBA" id="ARBA00022438"/>
    </source>
</evidence>
<gene>
    <name evidence="6" type="ORF">CPAV1605_1337</name>
</gene>